<gene>
    <name evidence="1" type="ORF">QCA50_008482</name>
</gene>
<dbReference type="Proteomes" id="UP001385951">
    <property type="component" value="Unassembled WGS sequence"/>
</dbReference>
<dbReference type="AlphaFoldDB" id="A0AAW0G9A3"/>
<evidence type="ECO:0000313" key="1">
    <source>
        <dbReference type="EMBL" id="KAK7688112.1"/>
    </source>
</evidence>
<proteinExistence type="predicted"/>
<comment type="caution">
    <text evidence="1">The sequence shown here is derived from an EMBL/GenBank/DDBJ whole genome shotgun (WGS) entry which is preliminary data.</text>
</comment>
<reference evidence="1 2" key="1">
    <citation type="submission" date="2022-09" db="EMBL/GenBank/DDBJ databases">
        <authorList>
            <person name="Palmer J.M."/>
        </authorList>
    </citation>
    <scope>NUCLEOTIDE SEQUENCE [LARGE SCALE GENOMIC DNA]</scope>
    <source>
        <strain evidence="1 2">DSM 7382</strain>
    </source>
</reference>
<keyword evidence="2" id="KW-1185">Reference proteome</keyword>
<organism evidence="1 2">
    <name type="scientific">Cerrena zonata</name>
    <dbReference type="NCBI Taxonomy" id="2478898"/>
    <lineage>
        <taxon>Eukaryota</taxon>
        <taxon>Fungi</taxon>
        <taxon>Dikarya</taxon>
        <taxon>Basidiomycota</taxon>
        <taxon>Agaricomycotina</taxon>
        <taxon>Agaricomycetes</taxon>
        <taxon>Polyporales</taxon>
        <taxon>Cerrenaceae</taxon>
        <taxon>Cerrena</taxon>
    </lineage>
</organism>
<evidence type="ECO:0000313" key="2">
    <source>
        <dbReference type="Proteomes" id="UP001385951"/>
    </source>
</evidence>
<dbReference type="SUPFAM" id="SSF52047">
    <property type="entry name" value="RNI-like"/>
    <property type="match status" value="1"/>
</dbReference>
<sequence>MKGGTPRYYPEVNAICLCVVIDILSMFPRLRAFEIRAINLNFNACCSTPPAQPFSPIDIKYLNLADLTSCNASLQPVIKLLGLFNRIHSLQIVEVWVHGDAREGADELAKSTINKDLAELPSSWSPSLALLTIAGTPEGMFAPYTHILTTRNMLGDLEELNIQCCNWEDLPCAAAIISSNKGLSELTIDVSTLIMQEVEVDNEEDLLSMTIQPDRWKDFKLSSLHSLRYFETSVKLFIPESKEDFPTVQPSVRGFQYMLDFLSHAPRSIEDLTIVLKFEWSDQYRQSLSQDYDWGRLATIIYSFPAIKTANIIVADRSPAFLAVSAQCGRIVMNGFTRSSKIRENNRVIRILCQHADYDNFLLDTDV</sequence>
<dbReference type="EMBL" id="JASBNA010000011">
    <property type="protein sequence ID" value="KAK7688112.1"/>
    <property type="molecule type" value="Genomic_DNA"/>
</dbReference>
<accession>A0AAW0G9A3</accession>
<protein>
    <submittedName>
        <fullName evidence="1">Uncharacterized protein</fullName>
    </submittedName>
</protein>
<name>A0AAW0G9A3_9APHY</name>